<dbReference type="SUPFAM" id="SSF53474">
    <property type="entry name" value="alpha/beta-Hydrolases"/>
    <property type="match status" value="1"/>
</dbReference>
<dbReference type="EMBL" id="CP102294">
    <property type="protein sequence ID" value="UWN57036.1"/>
    <property type="molecule type" value="Genomic_DNA"/>
</dbReference>
<dbReference type="GO" id="GO:0016787">
    <property type="term" value="F:hydrolase activity"/>
    <property type="evidence" value="ECO:0007669"/>
    <property type="project" value="UniProtKB-KW"/>
</dbReference>
<proteinExistence type="predicted"/>
<protein>
    <submittedName>
        <fullName evidence="4">Alpha/beta hydrolase</fullName>
    </submittedName>
</protein>
<feature type="chain" id="PRO_5047312318" evidence="2">
    <location>
        <begin position="21"/>
        <end position="289"/>
    </location>
</feature>
<dbReference type="Proteomes" id="UP001059295">
    <property type="component" value="Chromosome"/>
</dbReference>
<organism evidence="4 5">
    <name type="scientific">Alistipes ihumii AP11</name>
    <dbReference type="NCBI Taxonomy" id="1211813"/>
    <lineage>
        <taxon>Bacteria</taxon>
        <taxon>Pseudomonadati</taxon>
        <taxon>Bacteroidota</taxon>
        <taxon>Bacteroidia</taxon>
        <taxon>Bacteroidales</taxon>
        <taxon>Rikenellaceae</taxon>
        <taxon>Alistipes</taxon>
    </lineage>
</organism>
<keyword evidence="2" id="KW-0732">Signal</keyword>
<sequence length="289" mass="32208">MKRLFAVLAACAAFCCALEAQTPQPLYPDGPERSSGIDPASTVDRDGVLFNVTVPDYYVFLPERERAVGQMVVVCPGGGYGCVCYEREGLEVARWLGDHGIAALVLRYRMPNGHHEIPLEDVHEAIRIARRNAPSWGVDPHQVGVMGFSAGGHLASTASTHFDERTRPDFSILIYPVITMGERYTHMGSRENLLGKGYDAGLVERYSSERQVTPQTPPAFIALSDNDEVVPVRNSILYYDALKENGVPAELHVYPTGRHGWIGRFDYWDEYRAALLRWLGQVREGKLTE</sequence>
<evidence type="ECO:0000256" key="2">
    <source>
        <dbReference type="SAM" id="SignalP"/>
    </source>
</evidence>
<evidence type="ECO:0000313" key="4">
    <source>
        <dbReference type="EMBL" id="UWN57036.1"/>
    </source>
</evidence>
<dbReference type="PANTHER" id="PTHR48081">
    <property type="entry name" value="AB HYDROLASE SUPERFAMILY PROTEIN C4A8.06C"/>
    <property type="match status" value="1"/>
</dbReference>
<gene>
    <name evidence="4" type="ORF">NQ491_10365</name>
</gene>
<keyword evidence="5" id="KW-1185">Reference proteome</keyword>
<feature type="signal peptide" evidence="2">
    <location>
        <begin position="1"/>
        <end position="20"/>
    </location>
</feature>
<name>A0ABY5UYM2_9BACT</name>
<dbReference type="GeneID" id="82892141"/>
<dbReference type="InterPro" id="IPR050300">
    <property type="entry name" value="GDXG_lipolytic_enzyme"/>
</dbReference>
<dbReference type="Gene3D" id="3.40.50.1820">
    <property type="entry name" value="alpha/beta hydrolase"/>
    <property type="match status" value="1"/>
</dbReference>
<dbReference type="InterPro" id="IPR029058">
    <property type="entry name" value="AB_hydrolase_fold"/>
</dbReference>
<feature type="domain" description="BD-FAE-like" evidence="3">
    <location>
        <begin position="59"/>
        <end position="242"/>
    </location>
</feature>
<accession>A0ABY5UYM2</accession>
<reference evidence="4" key="1">
    <citation type="journal article" date="2022" name="Cell">
        <title>Design, construction, and in vivo augmentation of a complex gut microbiome.</title>
        <authorList>
            <person name="Cheng A.G."/>
            <person name="Ho P.Y."/>
            <person name="Aranda-Diaz A."/>
            <person name="Jain S."/>
            <person name="Yu F.B."/>
            <person name="Meng X."/>
            <person name="Wang M."/>
            <person name="Iakiviak M."/>
            <person name="Nagashima K."/>
            <person name="Zhao A."/>
            <person name="Murugkar P."/>
            <person name="Patil A."/>
            <person name="Atabakhsh K."/>
            <person name="Weakley A."/>
            <person name="Yan J."/>
            <person name="Brumbaugh A.R."/>
            <person name="Higginbottom S."/>
            <person name="Dimas A."/>
            <person name="Shiver A.L."/>
            <person name="Deutschbauer A."/>
            <person name="Neff N."/>
            <person name="Sonnenburg J.L."/>
            <person name="Huang K.C."/>
            <person name="Fischbach M.A."/>
        </authorList>
    </citation>
    <scope>NUCLEOTIDE SEQUENCE</scope>
    <source>
        <strain evidence="4">AP11</strain>
    </source>
</reference>
<evidence type="ECO:0000256" key="1">
    <source>
        <dbReference type="ARBA" id="ARBA00022801"/>
    </source>
</evidence>
<evidence type="ECO:0000259" key="3">
    <source>
        <dbReference type="Pfam" id="PF20434"/>
    </source>
</evidence>
<dbReference type="InterPro" id="IPR049492">
    <property type="entry name" value="BD-FAE-like_dom"/>
</dbReference>
<evidence type="ECO:0000313" key="5">
    <source>
        <dbReference type="Proteomes" id="UP001059295"/>
    </source>
</evidence>
<dbReference type="Pfam" id="PF20434">
    <property type="entry name" value="BD-FAE"/>
    <property type="match status" value="1"/>
</dbReference>
<dbReference type="RefSeq" id="WP_019245627.1">
    <property type="nucleotide sequence ID" value="NZ_CAPH01000009.1"/>
</dbReference>
<keyword evidence="1 4" id="KW-0378">Hydrolase</keyword>
<dbReference type="PANTHER" id="PTHR48081:SF6">
    <property type="entry name" value="PEPTIDASE S9 PROLYL OLIGOPEPTIDASE CATALYTIC DOMAIN-CONTAINING PROTEIN"/>
    <property type="match status" value="1"/>
</dbReference>